<gene>
    <name evidence="1" type="primary">Necator_chrX.g26358</name>
    <name evidence="1" type="ORF">RB195_026192</name>
</gene>
<evidence type="ECO:0000313" key="1">
    <source>
        <dbReference type="EMBL" id="KAK6766768.1"/>
    </source>
</evidence>
<accession>A0ABR1EW05</accession>
<keyword evidence="2" id="KW-1185">Reference proteome</keyword>
<dbReference type="Proteomes" id="UP001303046">
    <property type="component" value="Unassembled WGS sequence"/>
</dbReference>
<name>A0ABR1EW05_NECAM</name>
<organism evidence="1 2">
    <name type="scientific">Necator americanus</name>
    <name type="common">Human hookworm</name>
    <dbReference type="NCBI Taxonomy" id="51031"/>
    <lineage>
        <taxon>Eukaryota</taxon>
        <taxon>Metazoa</taxon>
        <taxon>Ecdysozoa</taxon>
        <taxon>Nematoda</taxon>
        <taxon>Chromadorea</taxon>
        <taxon>Rhabditida</taxon>
        <taxon>Rhabditina</taxon>
        <taxon>Rhabditomorpha</taxon>
        <taxon>Strongyloidea</taxon>
        <taxon>Ancylostomatidae</taxon>
        <taxon>Bunostominae</taxon>
        <taxon>Necator</taxon>
    </lineage>
</organism>
<comment type="caution">
    <text evidence="1">The sequence shown here is derived from an EMBL/GenBank/DDBJ whole genome shotgun (WGS) entry which is preliminary data.</text>
</comment>
<proteinExistence type="predicted"/>
<sequence length="124" mass="14146">MCESLHRIVPFVAIPYRAKPYVLPALPIQVSSGPLSPHQSVLSSPNFRFRQCGFFQLELDGFLRTRWTRRSASLLSMCPKKRRRFSMTEQDVDTFHVLTAGTPHRFPRRDRCGIPLAKSCQAAA</sequence>
<protein>
    <submittedName>
        <fullName evidence="1">Uncharacterized protein</fullName>
    </submittedName>
</protein>
<dbReference type="EMBL" id="JAVFWL010000006">
    <property type="protein sequence ID" value="KAK6766768.1"/>
    <property type="molecule type" value="Genomic_DNA"/>
</dbReference>
<evidence type="ECO:0000313" key="2">
    <source>
        <dbReference type="Proteomes" id="UP001303046"/>
    </source>
</evidence>
<reference evidence="1 2" key="1">
    <citation type="submission" date="2023-08" db="EMBL/GenBank/DDBJ databases">
        <title>A Necator americanus chromosomal reference genome.</title>
        <authorList>
            <person name="Ilik V."/>
            <person name="Petrzelkova K.J."/>
            <person name="Pardy F."/>
            <person name="Fuh T."/>
            <person name="Niatou-Singa F.S."/>
            <person name="Gouil Q."/>
            <person name="Baker L."/>
            <person name="Ritchie M.E."/>
            <person name="Jex A.R."/>
            <person name="Gazzola D."/>
            <person name="Li H."/>
            <person name="Toshio Fujiwara R."/>
            <person name="Zhan B."/>
            <person name="Aroian R.V."/>
            <person name="Pafco B."/>
            <person name="Schwarz E.M."/>
        </authorList>
    </citation>
    <scope>NUCLEOTIDE SEQUENCE [LARGE SCALE GENOMIC DNA]</scope>
    <source>
        <strain evidence="1 2">Aroian</strain>
        <tissue evidence="1">Whole animal</tissue>
    </source>
</reference>